<feature type="compositionally biased region" description="Low complexity" evidence="3">
    <location>
        <begin position="420"/>
        <end position="437"/>
    </location>
</feature>
<evidence type="ECO:0000256" key="1">
    <source>
        <dbReference type="ARBA" id="ARBA00006596"/>
    </source>
</evidence>
<accession>A0A813G525</accession>
<dbReference type="EMBL" id="CAJNNV010027026">
    <property type="protein sequence ID" value="CAE8619403.1"/>
    <property type="molecule type" value="Genomic_DNA"/>
</dbReference>
<keyword evidence="2" id="KW-0436">Ligase</keyword>
<dbReference type="SUPFAM" id="SSF53920">
    <property type="entry name" value="Fe-only hydrogenase"/>
    <property type="match status" value="1"/>
</dbReference>
<dbReference type="GO" id="GO:0005737">
    <property type="term" value="C:cytoplasm"/>
    <property type="evidence" value="ECO:0007669"/>
    <property type="project" value="InterPro"/>
</dbReference>
<protein>
    <recommendedName>
        <fullName evidence="4">Iron hydrogenase large subunit C-terminal domain-containing protein</fullName>
    </recommendedName>
</protein>
<feature type="region of interest" description="Disordered" evidence="3">
    <location>
        <begin position="173"/>
        <end position="192"/>
    </location>
</feature>
<feature type="region of interest" description="Disordered" evidence="3">
    <location>
        <begin position="417"/>
        <end position="437"/>
    </location>
</feature>
<evidence type="ECO:0000313" key="6">
    <source>
        <dbReference type="Proteomes" id="UP000654075"/>
    </source>
</evidence>
<dbReference type="Gene3D" id="3.40.50.620">
    <property type="entry name" value="HUPs"/>
    <property type="match status" value="1"/>
</dbReference>
<sequence length="437" mass="47726">VDTVLTATELLDLVLGGSDREASSSSSRAEPLELCPLDSEVLTDLFLGSLQAPGKSGPLICAVSGNAGSGGFIEHIFRESARELFQLDVPSVVFQTKMNDDMREVTLQDPKTQKTLLRFTAAHGFRNIQNVIRKVSKAGAGGDLRDCGHLVEIMACPGGCLNGGGQVPPKKLLGEDGQETVAPPTSERADGARRQRLDALDKVLTSSLGTVQVSPREHPLMLALYRYIAARSVGAEEGCGVGDAPLESLIGSMAVRSWLSAGWRSLKVDSDGNKVVTTSASSQDSELVSWQVPLIPDMGMSYAELGDLGYVRKVEKCGPLRMFLRLKDTWAKTGQQLTPSKRKAPDDQPQTFTRRVAQKVKDFYFYYATQRHKMTTLTPSYHAENYGPEDNRFDLRPFLYPVNFEWQFKQIDDAADALEEAQASEAQASSSSSDPRM</sequence>
<reference evidence="5" key="1">
    <citation type="submission" date="2021-02" db="EMBL/GenBank/DDBJ databases">
        <authorList>
            <person name="Dougan E. K."/>
            <person name="Rhodes N."/>
            <person name="Thang M."/>
            <person name="Chan C."/>
        </authorList>
    </citation>
    <scope>NUCLEOTIDE SEQUENCE</scope>
</reference>
<dbReference type="GO" id="GO:0003952">
    <property type="term" value="F:NAD+ synthase (glutamine-hydrolyzing) activity"/>
    <property type="evidence" value="ECO:0007669"/>
    <property type="project" value="InterPro"/>
</dbReference>
<feature type="non-terminal residue" evidence="5">
    <location>
        <position position="1"/>
    </location>
</feature>
<dbReference type="Proteomes" id="UP000654075">
    <property type="component" value="Unassembled WGS sequence"/>
</dbReference>
<dbReference type="GO" id="GO:0009435">
    <property type="term" value="P:NAD+ biosynthetic process"/>
    <property type="evidence" value="ECO:0007669"/>
    <property type="project" value="InterPro"/>
</dbReference>
<name>A0A813G525_POLGL</name>
<dbReference type="InterPro" id="IPR003694">
    <property type="entry name" value="NAD_synthase"/>
</dbReference>
<keyword evidence="6" id="KW-1185">Reference proteome</keyword>
<dbReference type="InterPro" id="IPR014729">
    <property type="entry name" value="Rossmann-like_a/b/a_fold"/>
</dbReference>
<evidence type="ECO:0000256" key="2">
    <source>
        <dbReference type="ARBA" id="ARBA00022598"/>
    </source>
</evidence>
<evidence type="ECO:0000313" key="5">
    <source>
        <dbReference type="EMBL" id="CAE8619403.1"/>
    </source>
</evidence>
<dbReference type="AlphaFoldDB" id="A0A813G525"/>
<dbReference type="InterPro" id="IPR009016">
    <property type="entry name" value="Fe_hydrogenase"/>
</dbReference>
<dbReference type="Pfam" id="PF02906">
    <property type="entry name" value="Fe_hyd_lg_C"/>
    <property type="match status" value="1"/>
</dbReference>
<feature type="domain" description="Iron hydrogenase large subunit C-terminal" evidence="4">
    <location>
        <begin position="56"/>
        <end position="164"/>
    </location>
</feature>
<comment type="caution">
    <text evidence="5">The sequence shown here is derived from an EMBL/GenBank/DDBJ whole genome shotgun (WGS) entry which is preliminary data.</text>
</comment>
<dbReference type="PANTHER" id="PTHR23090:SF9">
    <property type="entry name" value="GLUTAMINE-DEPENDENT NAD(+) SYNTHETASE"/>
    <property type="match status" value="1"/>
</dbReference>
<organism evidence="5 6">
    <name type="scientific">Polarella glacialis</name>
    <name type="common">Dinoflagellate</name>
    <dbReference type="NCBI Taxonomy" id="89957"/>
    <lineage>
        <taxon>Eukaryota</taxon>
        <taxon>Sar</taxon>
        <taxon>Alveolata</taxon>
        <taxon>Dinophyceae</taxon>
        <taxon>Suessiales</taxon>
        <taxon>Suessiaceae</taxon>
        <taxon>Polarella</taxon>
    </lineage>
</organism>
<dbReference type="Gene3D" id="3.40.950.10">
    <property type="entry name" value="Fe-only Hydrogenase (Larger Subunit), Chain L, domain 3"/>
    <property type="match status" value="1"/>
</dbReference>
<evidence type="ECO:0000256" key="3">
    <source>
        <dbReference type="SAM" id="MobiDB-lite"/>
    </source>
</evidence>
<dbReference type="GO" id="GO:0004359">
    <property type="term" value="F:glutaminase activity"/>
    <property type="evidence" value="ECO:0007669"/>
    <property type="project" value="InterPro"/>
</dbReference>
<dbReference type="PANTHER" id="PTHR23090">
    <property type="entry name" value="NH 3 /GLUTAMINE-DEPENDENT NAD + SYNTHETASE"/>
    <property type="match status" value="1"/>
</dbReference>
<comment type="similarity">
    <text evidence="1">Belongs to the NARF family.</text>
</comment>
<proteinExistence type="inferred from homology"/>
<dbReference type="OrthoDB" id="10253113at2759"/>
<evidence type="ECO:0000259" key="4">
    <source>
        <dbReference type="Pfam" id="PF02906"/>
    </source>
</evidence>
<gene>
    <name evidence="5" type="ORF">PGLA1383_LOCUS36992</name>
</gene>
<dbReference type="InterPro" id="IPR004108">
    <property type="entry name" value="Fe_hydrogenase_lsu_C"/>
</dbReference>